<sequence>MNREDAERHLAQLTARIRFAYYLVRSGYDMTEGRGYFNESIVGIRLNQHGGYEQNAITAYCLGALGQPLDDFYGRPVNRWITGTARIFDDPEELDVWIEEARAQARRWSKTFEGPIVCDEFGRPKTPSS</sequence>
<evidence type="ECO:0000313" key="2">
    <source>
        <dbReference type="Proteomes" id="UP000233276"/>
    </source>
</evidence>
<dbReference type="AlphaFoldDB" id="A0A2K9D9E0"/>
<gene>
    <name evidence="1" type="ORF">CXR34_08450</name>
</gene>
<proteinExistence type="predicted"/>
<protein>
    <submittedName>
        <fullName evidence="1">Uncharacterized protein</fullName>
    </submittedName>
</protein>
<dbReference type="KEGG" id="mhos:CXR34_08450"/>
<organism evidence="1 2">
    <name type="scientific">Microbacterium hominis</name>
    <dbReference type="NCBI Taxonomy" id="162426"/>
    <lineage>
        <taxon>Bacteria</taxon>
        <taxon>Bacillati</taxon>
        <taxon>Actinomycetota</taxon>
        <taxon>Actinomycetes</taxon>
        <taxon>Micrococcales</taxon>
        <taxon>Microbacteriaceae</taxon>
        <taxon>Microbacterium</taxon>
    </lineage>
</organism>
<dbReference type="EMBL" id="CP025299">
    <property type="protein sequence ID" value="AUG29492.1"/>
    <property type="molecule type" value="Genomic_DNA"/>
</dbReference>
<reference evidence="1 2" key="1">
    <citation type="submission" date="2017-12" db="EMBL/GenBank/DDBJ databases">
        <title>Isolation and characterization of estrogens degradatiion strain Microbacterium hominis SJTG1.</title>
        <authorList>
            <person name="Xiong W."/>
            <person name="Yin C."/>
            <person name="Zheng D."/>
            <person name="Liang R."/>
        </authorList>
    </citation>
    <scope>NUCLEOTIDE SEQUENCE [LARGE SCALE GENOMIC DNA]</scope>
    <source>
        <strain evidence="1 2">SJTG1</strain>
    </source>
</reference>
<name>A0A2K9D9E0_9MICO</name>
<evidence type="ECO:0000313" key="1">
    <source>
        <dbReference type="EMBL" id="AUG29492.1"/>
    </source>
</evidence>
<dbReference type="Proteomes" id="UP000233276">
    <property type="component" value="Chromosome"/>
</dbReference>
<accession>A0A2K9D9E0</accession>